<accession>A0AAN8SC62</accession>
<dbReference type="AlphaFoldDB" id="A0AAN8SC62"/>
<proteinExistence type="predicted"/>
<reference evidence="1 2" key="1">
    <citation type="submission" date="2023-10" db="EMBL/GenBank/DDBJ databases">
        <title>Genomes of two closely related lineages of the louse Polyplax serrata with different host specificities.</title>
        <authorList>
            <person name="Martinu J."/>
            <person name="Tarabai H."/>
            <person name="Stefka J."/>
            <person name="Hypsa V."/>
        </authorList>
    </citation>
    <scope>NUCLEOTIDE SEQUENCE [LARGE SCALE GENOMIC DNA]</scope>
    <source>
        <strain evidence="1">HR10_N</strain>
    </source>
</reference>
<evidence type="ECO:0000313" key="1">
    <source>
        <dbReference type="EMBL" id="KAK6643341.1"/>
    </source>
</evidence>
<evidence type="ECO:0000313" key="2">
    <source>
        <dbReference type="Proteomes" id="UP001372834"/>
    </source>
</evidence>
<dbReference type="EMBL" id="JAWJWE010000002">
    <property type="protein sequence ID" value="KAK6643341.1"/>
    <property type="molecule type" value="Genomic_DNA"/>
</dbReference>
<feature type="non-terminal residue" evidence="1">
    <location>
        <position position="61"/>
    </location>
</feature>
<protein>
    <submittedName>
        <fullName evidence="1">Uncharacterized protein</fullName>
    </submittedName>
</protein>
<organism evidence="1 2">
    <name type="scientific">Polyplax serrata</name>
    <name type="common">Common mouse louse</name>
    <dbReference type="NCBI Taxonomy" id="468196"/>
    <lineage>
        <taxon>Eukaryota</taxon>
        <taxon>Metazoa</taxon>
        <taxon>Ecdysozoa</taxon>
        <taxon>Arthropoda</taxon>
        <taxon>Hexapoda</taxon>
        <taxon>Insecta</taxon>
        <taxon>Pterygota</taxon>
        <taxon>Neoptera</taxon>
        <taxon>Paraneoptera</taxon>
        <taxon>Psocodea</taxon>
        <taxon>Troctomorpha</taxon>
        <taxon>Phthiraptera</taxon>
        <taxon>Anoplura</taxon>
        <taxon>Polyplacidae</taxon>
        <taxon>Polyplax</taxon>
    </lineage>
</organism>
<sequence length="61" mass="6988">MAVNSLQETATDERKSTVQKCDKLLGASSSWLLKRKNNKLSRAQRYNVTRVKENDLSPICY</sequence>
<comment type="caution">
    <text evidence="1">The sequence shown here is derived from an EMBL/GenBank/DDBJ whole genome shotgun (WGS) entry which is preliminary data.</text>
</comment>
<dbReference type="Proteomes" id="UP001372834">
    <property type="component" value="Unassembled WGS sequence"/>
</dbReference>
<name>A0AAN8SC62_POLSC</name>
<gene>
    <name evidence="1" type="ORF">RUM43_004846</name>
</gene>